<organism evidence="2 3">
    <name type="scientific">Teichococcus aestuarii</name>
    <dbReference type="NCBI Taxonomy" id="568898"/>
    <lineage>
        <taxon>Bacteria</taxon>
        <taxon>Pseudomonadati</taxon>
        <taxon>Pseudomonadota</taxon>
        <taxon>Alphaproteobacteria</taxon>
        <taxon>Acetobacterales</taxon>
        <taxon>Roseomonadaceae</taxon>
        <taxon>Roseomonas</taxon>
    </lineage>
</organism>
<sequence>MLRDMRPIAILPPLALLLAGLGPLAAAPARAATDSYGPWILACAADPMTDRATCRMTHNQPVEPATESQGALALEVAPRRGRLVPVVTARELGLESATRGLLALTGTVQLRFPPNALFEMPCGLEGRSVVCAPRPEDAARAATELAAADRVLVRVLGLGSATAESEPRELPLSETPAALAAFRAQAPAEQAEEPPPPFNLRDMLQRLQRFFAPN</sequence>
<dbReference type="EMBL" id="PDOA01000003">
    <property type="protein sequence ID" value="PWC29752.1"/>
    <property type="molecule type" value="Genomic_DNA"/>
</dbReference>
<proteinExistence type="predicted"/>
<keyword evidence="1" id="KW-0732">Signal</keyword>
<keyword evidence="3" id="KW-1185">Reference proteome</keyword>
<evidence type="ECO:0000313" key="2">
    <source>
        <dbReference type="EMBL" id="PWC29752.1"/>
    </source>
</evidence>
<evidence type="ECO:0000313" key="3">
    <source>
        <dbReference type="Proteomes" id="UP000245048"/>
    </source>
</evidence>
<dbReference type="AlphaFoldDB" id="A0A2U1V779"/>
<evidence type="ECO:0008006" key="4">
    <source>
        <dbReference type="Google" id="ProtNLM"/>
    </source>
</evidence>
<name>A0A2U1V779_9PROT</name>
<protein>
    <recommendedName>
        <fullName evidence="4">Invasion protein</fullName>
    </recommendedName>
</protein>
<gene>
    <name evidence="2" type="ORF">CR165_07430</name>
</gene>
<feature type="signal peptide" evidence="1">
    <location>
        <begin position="1"/>
        <end position="31"/>
    </location>
</feature>
<comment type="caution">
    <text evidence="2">The sequence shown here is derived from an EMBL/GenBank/DDBJ whole genome shotgun (WGS) entry which is preliminary data.</text>
</comment>
<evidence type="ECO:0000256" key="1">
    <source>
        <dbReference type="SAM" id="SignalP"/>
    </source>
</evidence>
<dbReference type="Proteomes" id="UP000245048">
    <property type="component" value="Unassembled WGS sequence"/>
</dbReference>
<accession>A0A2U1V779</accession>
<reference evidence="3" key="1">
    <citation type="submission" date="2017-10" db="EMBL/GenBank/DDBJ databases">
        <authorList>
            <person name="Toshchakov S.V."/>
            <person name="Goeva M.A."/>
        </authorList>
    </citation>
    <scope>NUCLEOTIDE SEQUENCE [LARGE SCALE GENOMIC DNA]</scope>
    <source>
        <strain evidence="3">JR1/69-1-13</strain>
    </source>
</reference>
<feature type="chain" id="PRO_5015724183" description="Invasion protein" evidence="1">
    <location>
        <begin position="32"/>
        <end position="214"/>
    </location>
</feature>